<comment type="caution">
    <text evidence="2">The sequence shown here is derived from an EMBL/GenBank/DDBJ whole genome shotgun (WGS) entry which is preliminary data.</text>
</comment>
<dbReference type="SUPFAM" id="SSF51735">
    <property type="entry name" value="NAD(P)-binding Rossmann-fold domains"/>
    <property type="match status" value="1"/>
</dbReference>
<dbReference type="EMBL" id="PYAW01000006">
    <property type="protein sequence ID" value="PSL44264.1"/>
    <property type="molecule type" value="Genomic_DNA"/>
</dbReference>
<dbReference type="RefSeq" id="WP_106530550.1">
    <property type="nucleotide sequence ID" value="NZ_PYAW01000006.1"/>
</dbReference>
<protein>
    <submittedName>
        <fullName evidence="2">Uncharacterized protein YbjT (DUF2867 family)</fullName>
    </submittedName>
</protein>
<dbReference type="AlphaFoldDB" id="A0A2P8HDG3"/>
<dbReference type="Gene3D" id="3.40.50.720">
    <property type="entry name" value="NAD(P)-binding Rossmann-like Domain"/>
    <property type="match status" value="1"/>
</dbReference>
<dbReference type="Proteomes" id="UP000240971">
    <property type="component" value="Unassembled WGS sequence"/>
</dbReference>
<name>A0A2P8HDG3_CHINA</name>
<feature type="domain" description="NAD(P)-binding" evidence="1">
    <location>
        <begin position="9"/>
        <end position="183"/>
    </location>
</feature>
<keyword evidence="3" id="KW-1185">Reference proteome</keyword>
<evidence type="ECO:0000313" key="2">
    <source>
        <dbReference type="EMBL" id="PSL44264.1"/>
    </source>
</evidence>
<dbReference type="InterPro" id="IPR036291">
    <property type="entry name" value="NAD(P)-bd_dom_sf"/>
</dbReference>
<sequence length="283" mass="30480">MSNKILVTGATGTIGKILVKNLEARQASFVVGSRNVEQAKDKLGLADNIVQFSFDDPATFENATAGVDSVFLLGPPMVPDLNVLLTPFLEYLPSKGIRRIVYLSALKIDPDSILGFHAVMEQKLAQDGFDYTVLRPSFFAQNFKNYEWENITERSITFAPAGNGKVAFIDAADIANVAATVLTTAGHSQQTYELTGPEILSYYDAANLLSEVTGKTITYPSPDAATYKAALKAAGAPDFIGTYMVAVYDVVAGNKVNFTTDTVEKITGKKPASLKTVLTADWS</sequence>
<gene>
    <name evidence="2" type="ORF">CLV51_106130</name>
</gene>
<dbReference type="CDD" id="cd05269">
    <property type="entry name" value="TMR_SDR_a"/>
    <property type="match status" value="1"/>
</dbReference>
<accession>A0A2P8HDG3</accession>
<dbReference type="Pfam" id="PF13460">
    <property type="entry name" value="NAD_binding_10"/>
    <property type="match status" value="1"/>
</dbReference>
<dbReference type="PANTHER" id="PTHR43162:SF1">
    <property type="entry name" value="PRESTALK A DIFFERENTIATION PROTEIN A"/>
    <property type="match status" value="1"/>
</dbReference>
<organism evidence="2 3">
    <name type="scientific">Chitinophaga niastensis</name>
    <dbReference type="NCBI Taxonomy" id="536980"/>
    <lineage>
        <taxon>Bacteria</taxon>
        <taxon>Pseudomonadati</taxon>
        <taxon>Bacteroidota</taxon>
        <taxon>Chitinophagia</taxon>
        <taxon>Chitinophagales</taxon>
        <taxon>Chitinophagaceae</taxon>
        <taxon>Chitinophaga</taxon>
    </lineage>
</organism>
<evidence type="ECO:0000313" key="3">
    <source>
        <dbReference type="Proteomes" id="UP000240971"/>
    </source>
</evidence>
<dbReference type="InterPro" id="IPR051604">
    <property type="entry name" value="Ergot_Alk_Oxidoreductase"/>
</dbReference>
<evidence type="ECO:0000259" key="1">
    <source>
        <dbReference type="Pfam" id="PF13460"/>
    </source>
</evidence>
<dbReference type="OrthoDB" id="9780595at2"/>
<dbReference type="Gene3D" id="3.90.25.10">
    <property type="entry name" value="UDP-galactose 4-epimerase, domain 1"/>
    <property type="match status" value="1"/>
</dbReference>
<proteinExistence type="predicted"/>
<reference evidence="2 3" key="1">
    <citation type="submission" date="2018-03" db="EMBL/GenBank/DDBJ databases">
        <title>Genomic Encyclopedia of Archaeal and Bacterial Type Strains, Phase II (KMG-II): from individual species to whole genera.</title>
        <authorList>
            <person name="Goeker M."/>
        </authorList>
    </citation>
    <scope>NUCLEOTIDE SEQUENCE [LARGE SCALE GENOMIC DNA]</scope>
    <source>
        <strain evidence="2 3">DSM 24859</strain>
    </source>
</reference>
<dbReference type="InterPro" id="IPR016040">
    <property type="entry name" value="NAD(P)-bd_dom"/>
</dbReference>
<dbReference type="PANTHER" id="PTHR43162">
    <property type="match status" value="1"/>
</dbReference>